<sequence length="128" mass="13956">MPASLGTQQSNPSQRKHRVMVGRVIVVAAQVLAGSLQLLPSRGNRPLAKTMKLTQEKIWTQGNEKPPHIAGAFLGVTDKFLVTVEEDHLQNEKCNEGGPDIGAVMAYYPTLISVGVIKKKEESHKVES</sequence>
<reference evidence="1 2" key="1">
    <citation type="submission" date="2016-11" db="EMBL/GenBank/DDBJ databases">
        <authorList>
            <person name="Jaros S."/>
            <person name="Januszkiewicz K."/>
            <person name="Wedrychowicz H."/>
        </authorList>
    </citation>
    <scope>NUCLEOTIDE SEQUENCE [LARGE SCALE GENOMIC DNA]</scope>
    <source>
        <strain evidence="1 2">ACAM 239</strain>
    </source>
</reference>
<name>A0A1N6EXF3_9GAMM</name>
<protein>
    <submittedName>
        <fullName evidence="1">Uncharacterized protein</fullName>
    </submittedName>
</protein>
<accession>A0A1N6EXF3</accession>
<proteinExistence type="predicted"/>
<gene>
    <name evidence="1" type="ORF">SAMN05878438_3764</name>
</gene>
<evidence type="ECO:0000313" key="2">
    <source>
        <dbReference type="Proteomes" id="UP000185024"/>
    </source>
</evidence>
<dbReference type="EMBL" id="FSQX01000002">
    <property type="protein sequence ID" value="SIN87664.1"/>
    <property type="molecule type" value="Genomic_DNA"/>
</dbReference>
<dbReference type="Proteomes" id="UP000185024">
    <property type="component" value="Unassembled WGS sequence"/>
</dbReference>
<organism evidence="1 2">
    <name type="scientific">Vreelandella aquamarina</name>
    <dbReference type="NCBI Taxonomy" id="77097"/>
    <lineage>
        <taxon>Bacteria</taxon>
        <taxon>Pseudomonadati</taxon>
        <taxon>Pseudomonadota</taxon>
        <taxon>Gammaproteobacteria</taxon>
        <taxon>Oceanospirillales</taxon>
        <taxon>Halomonadaceae</taxon>
        <taxon>Vreelandella</taxon>
    </lineage>
</organism>
<dbReference type="AlphaFoldDB" id="A0A1N6EXF3"/>
<evidence type="ECO:0000313" key="1">
    <source>
        <dbReference type="EMBL" id="SIN87664.1"/>
    </source>
</evidence>